<dbReference type="Proteomes" id="UP000789702">
    <property type="component" value="Unassembled WGS sequence"/>
</dbReference>
<gene>
    <name evidence="1" type="ORF">DHETER_LOCUS12418</name>
</gene>
<feature type="non-terminal residue" evidence="1">
    <location>
        <position position="1"/>
    </location>
</feature>
<keyword evidence="2" id="KW-1185">Reference proteome</keyword>
<accession>A0ACA9PL14</accession>
<comment type="caution">
    <text evidence="1">The sequence shown here is derived from an EMBL/GenBank/DDBJ whole genome shotgun (WGS) entry which is preliminary data.</text>
</comment>
<name>A0ACA9PL14_9GLOM</name>
<evidence type="ECO:0000313" key="1">
    <source>
        <dbReference type="EMBL" id="CAG8713851.1"/>
    </source>
</evidence>
<dbReference type="EMBL" id="CAJVPU010030404">
    <property type="protein sequence ID" value="CAG8713851.1"/>
    <property type="molecule type" value="Genomic_DNA"/>
</dbReference>
<evidence type="ECO:0000313" key="2">
    <source>
        <dbReference type="Proteomes" id="UP000789702"/>
    </source>
</evidence>
<organism evidence="1 2">
    <name type="scientific">Dentiscutata heterogama</name>
    <dbReference type="NCBI Taxonomy" id="1316150"/>
    <lineage>
        <taxon>Eukaryota</taxon>
        <taxon>Fungi</taxon>
        <taxon>Fungi incertae sedis</taxon>
        <taxon>Mucoromycota</taxon>
        <taxon>Glomeromycotina</taxon>
        <taxon>Glomeromycetes</taxon>
        <taxon>Diversisporales</taxon>
        <taxon>Gigasporaceae</taxon>
        <taxon>Dentiscutata</taxon>
    </lineage>
</organism>
<proteinExistence type="predicted"/>
<sequence>IIYGVVIPFPNPSIVGEWKEVGKTIVAAMHIVLVRPTKILIIDKAGKNPDAVYPDGSYAFTSEYDLTTGKS</sequence>
<protein>
    <submittedName>
        <fullName evidence="1">1271_t:CDS:1</fullName>
    </submittedName>
</protein>
<feature type="non-terminal residue" evidence="1">
    <location>
        <position position="71"/>
    </location>
</feature>
<reference evidence="1" key="1">
    <citation type="submission" date="2021-06" db="EMBL/GenBank/DDBJ databases">
        <authorList>
            <person name="Kallberg Y."/>
            <person name="Tangrot J."/>
            <person name="Rosling A."/>
        </authorList>
    </citation>
    <scope>NUCLEOTIDE SEQUENCE</scope>
    <source>
        <strain evidence="1">IL203A</strain>
    </source>
</reference>